<evidence type="ECO:0000313" key="15">
    <source>
        <dbReference type="Proteomes" id="UP000471364"/>
    </source>
</evidence>
<keyword evidence="6" id="KW-0547">Nucleotide-binding</keyword>
<protein>
    <recommendedName>
        <fullName evidence="1">non-specific serine/threonine protein kinase</fullName>
        <ecNumber evidence="1">2.7.11.1</ecNumber>
    </recommendedName>
</protein>
<evidence type="ECO:0000256" key="12">
    <source>
        <dbReference type="SAM" id="MobiDB-lite"/>
    </source>
</evidence>
<reference evidence="14 15" key="1">
    <citation type="submission" date="2019-09" db="EMBL/GenBank/DDBJ databases">
        <title>High taxonomic diversity of Micromonospora strains isolated from Medicago sativa nodules in different geographical locations.</title>
        <authorList>
            <person name="Martinez-Hidalgo P."/>
            <person name="Flores-Felix J.D."/>
            <person name="Velazquez E."/>
            <person name="Brau L."/>
            <person name="Trujillo M.E."/>
            <person name="Martinez-Molina E."/>
        </authorList>
    </citation>
    <scope>NUCLEOTIDE SEQUENCE [LARGE SCALE GENOMIC DNA]</scope>
    <source>
        <strain evidence="14 15">ALFB5</strain>
    </source>
</reference>
<dbReference type="Gene3D" id="3.40.50.300">
    <property type="entry name" value="P-loop containing nucleotide triphosphate hydrolases"/>
    <property type="match status" value="1"/>
</dbReference>
<keyword evidence="15" id="KW-1185">Reference proteome</keyword>
<evidence type="ECO:0000256" key="3">
    <source>
        <dbReference type="ARBA" id="ARBA00022614"/>
    </source>
</evidence>
<dbReference type="InterPro" id="IPR001611">
    <property type="entry name" value="Leu-rich_rpt"/>
</dbReference>
<accession>A0ABQ6UAB8</accession>
<dbReference type="Pfam" id="PF08477">
    <property type="entry name" value="Roc"/>
    <property type="match status" value="1"/>
</dbReference>
<dbReference type="InterPro" id="IPR020859">
    <property type="entry name" value="ROC"/>
</dbReference>
<dbReference type="SUPFAM" id="SSF52540">
    <property type="entry name" value="P-loop containing nucleoside triphosphate hydrolases"/>
    <property type="match status" value="1"/>
</dbReference>
<dbReference type="Pfam" id="PF00560">
    <property type="entry name" value="LRR_1"/>
    <property type="match status" value="1"/>
</dbReference>
<evidence type="ECO:0000256" key="11">
    <source>
        <dbReference type="ARBA" id="ARBA00048679"/>
    </source>
</evidence>
<dbReference type="InterPro" id="IPR057263">
    <property type="entry name" value="COR-B"/>
</dbReference>
<gene>
    <name evidence="14" type="ORF">F6X54_25630</name>
</gene>
<dbReference type="PANTHER" id="PTHR48051">
    <property type="match status" value="1"/>
</dbReference>
<evidence type="ECO:0000256" key="7">
    <source>
        <dbReference type="ARBA" id="ARBA00022777"/>
    </source>
</evidence>
<dbReference type="Gene3D" id="3.80.10.10">
    <property type="entry name" value="Ribonuclease Inhibitor"/>
    <property type="match status" value="2"/>
</dbReference>
<dbReference type="InterPro" id="IPR032675">
    <property type="entry name" value="LRR_dom_sf"/>
</dbReference>
<dbReference type="InterPro" id="IPR003591">
    <property type="entry name" value="Leu-rich_rpt_typical-subtyp"/>
</dbReference>
<keyword evidence="2" id="KW-0723">Serine/threonine-protein kinase</keyword>
<comment type="caution">
    <text evidence="14">The sequence shown here is derived from an EMBL/GenBank/DDBJ whole genome shotgun (WGS) entry which is preliminary data.</text>
</comment>
<comment type="catalytic activity">
    <reaction evidence="10">
        <text>L-threonyl-[protein] + ATP = O-phospho-L-threonyl-[protein] + ADP + H(+)</text>
        <dbReference type="Rhea" id="RHEA:46608"/>
        <dbReference type="Rhea" id="RHEA-COMP:11060"/>
        <dbReference type="Rhea" id="RHEA-COMP:11605"/>
        <dbReference type="ChEBI" id="CHEBI:15378"/>
        <dbReference type="ChEBI" id="CHEBI:30013"/>
        <dbReference type="ChEBI" id="CHEBI:30616"/>
        <dbReference type="ChEBI" id="CHEBI:61977"/>
        <dbReference type="ChEBI" id="CHEBI:456216"/>
        <dbReference type="EC" id="2.7.11.1"/>
    </reaction>
</comment>
<comment type="catalytic activity">
    <reaction evidence="11">
        <text>L-seryl-[protein] + ATP = O-phospho-L-seryl-[protein] + ADP + H(+)</text>
        <dbReference type="Rhea" id="RHEA:17989"/>
        <dbReference type="Rhea" id="RHEA-COMP:9863"/>
        <dbReference type="Rhea" id="RHEA-COMP:11604"/>
        <dbReference type="ChEBI" id="CHEBI:15378"/>
        <dbReference type="ChEBI" id="CHEBI:29999"/>
        <dbReference type="ChEBI" id="CHEBI:30616"/>
        <dbReference type="ChEBI" id="CHEBI:83421"/>
        <dbReference type="ChEBI" id="CHEBI:456216"/>
        <dbReference type="EC" id="2.7.11.1"/>
    </reaction>
</comment>
<dbReference type="Gene3D" id="1.10.10.10">
    <property type="entry name" value="Winged helix-like DNA-binding domain superfamily/Winged helix DNA-binding domain"/>
    <property type="match status" value="1"/>
</dbReference>
<dbReference type="PANTHER" id="PTHR48051:SF54">
    <property type="entry name" value="LEUCINE-RICH REPEAT-CONTAINING PROTEIN"/>
    <property type="match status" value="1"/>
</dbReference>
<dbReference type="EC" id="2.7.11.1" evidence="1"/>
<dbReference type="Pfam" id="PF25497">
    <property type="entry name" value="COR-B"/>
    <property type="match status" value="1"/>
</dbReference>
<dbReference type="InterPro" id="IPR036388">
    <property type="entry name" value="WH-like_DNA-bd_sf"/>
</dbReference>
<dbReference type="PROSITE" id="PS51450">
    <property type="entry name" value="LRR"/>
    <property type="match status" value="4"/>
</dbReference>
<evidence type="ECO:0000256" key="5">
    <source>
        <dbReference type="ARBA" id="ARBA00022737"/>
    </source>
</evidence>
<dbReference type="PROSITE" id="PS51424">
    <property type="entry name" value="ROC"/>
    <property type="match status" value="1"/>
</dbReference>
<evidence type="ECO:0000256" key="4">
    <source>
        <dbReference type="ARBA" id="ARBA00022679"/>
    </source>
</evidence>
<feature type="domain" description="Roc" evidence="13">
    <location>
        <begin position="174"/>
        <end position="345"/>
    </location>
</feature>
<evidence type="ECO:0000256" key="1">
    <source>
        <dbReference type="ARBA" id="ARBA00012513"/>
    </source>
</evidence>
<dbReference type="InterPro" id="IPR050216">
    <property type="entry name" value="LRR_domain-containing"/>
</dbReference>
<evidence type="ECO:0000256" key="2">
    <source>
        <dbReference type="ARBA" id="ARBA00022527"/>
    </source>
</evidence>
<name>A0ABQ6UAB8_9ACTN</name>
<keyword evidence="5" id="KW-0677">Repeat</keyword>
<keyword evidence="3" id="KW-0433">Leucine-rich repeat</keyword>
<keyword evidence="7" id="KW-0418">Kinase</keyword>
<dbReference type="EMBL" id="WAAR01000147">
    <property type="protein sequence ID" value="KAB1107667.1"/>
    <property type="molecule type" value="Genomic_DNA"/>
</dbReference>
<dbReference type="SUPFAM" id="SSF52058">
    <property type="entry name" value="L domain-like"/>
    <property type="match status" value="1"/>
</dbReference>
<keyword evidence="4" id="KW-0808">Transferase</keyword>
<evidence type="ECO:0000259" key="13">
    <source>
        <dbReference type="PROSITE" id="PS51424"/>
    </source>
</evidence>
<evidence type="ECO:0000256" key="10">
    <source>
        <dbReference type="ARBA" id="ARBA00047899"/>
    </source>
</evidence>
<keyword evidence="9" id="KW-0342">GTP-binding</keyword>
<dbReference type="Pfam" id="PF16095">
    <property type="entry name" value="COR-A"/>
    <property type="match status" value="1"/>
</dbReference>
<evidence type="ECO:0000256" key="8">
    <source>
        <dbReference type="ARBA" id="ARBA00022840"/>
    </source>
</evidence>
<dbReference type="SMART" id="SM00369">
    <property type="entry name" value="LRR_TYP"/>
    <property type="match status" value="5"/>
</dbReference>
<sequence>MTELDVRSNRLSSLPKEIGELRKLEELYLDDNQLQTLPSEIGKLSELRELDLDGNKLSHLPAELFRLRNLEQLDLRNNRLTEIPPDIGKLANLRRLYLSNNHISELPPEVGQLTKLDKLELDGNQIRELPREMVQLLGRSISLSVSRNPLADPLPDLLTRGLDALAAYLRSLEDAVPHYEAKVLIVGEGAVGKSSLLASLRGEPFVLNRDTTHGLEIHPLVLPHPDLDLPMTVRAWDFGGQEVYRITHQFFFSRRALYILVWNARRGQEQGEVEGWLGRIRLRVGLDARAILVSTHCDERNPEIDFEQLKQVFPNMLAGQFSVDNQSSSGIAELRDQVAQEAAALPQMGRMLSPRWIAARDDILSRYQSEPQISWADFVKACSRQHLNEEETTTLAELLHDLGHIIYYGDDEGLKDIVVLNPEWLTKAIAFVLEDPVTRASNGVLDHARLRLIWQEHARGVSYPTRHHPYFLRLMEKFDISYRLDDHEKKSLIAQLVPHSRPVLPWIFKTPAPPSTRIVTLICKLQEPAPGLIAWMTVRHHNASVGKHWRNGVFLRHPTAAYASEALIELQQDGRLMLQVRAPSPDLFFNVLRDSMEHLLRRRWPGLQYEFLIPCPTPGCGGEFPLNGLLRRRERGKTVRDCLNCDVDHDISILLTGFTSSQAEIRAQLEALHDELGAISGGIERLEGGIKRVEVFATQSADSLRRVMKVVSTEVIDCPRMFTLAPPPRNTEPLSPSGLVRQRRITFQLIYLTLWCEHPGEWHPWQPATYELKQEREWVARLAPYANFVLKTLRLVVPIVAAVSGVTLPKQQAEDLSKRIELMKVITERLPAEVERQERFDGTPNNELTKAEGQALRSLRALLFKYDENRAFGDLRRVQAPSGELLWVCPHHYHEYDPGLPQLPEPTQAIPIAESREAPSANANDAPVPTLRPAVPEVPDFQNPAS</sequence>
<dbReference type="Gene3D" id="1.10.10.2200">
    <property type="match status" value="1"/>
</dbReference>
<feature type="region of interest" description="Disordered" evidence="12">
    <location>
        <begin position="899"/>
        <end position="946"/>
    </location>
</feature>
<evidence type="ECO:0000256" key="9">
    <source>
        <dbReference type="ARBA" id="ARBA00023134"/>
    </source>
</evidence>
<evidence type="ECO:0000313" key="14">
    <source>
        <dbReference type="EMBL" id="KAB1107667.1"/>
    </source>
</evidence>
<dbReference type="Proteomes" id="UP000471364">
    <property type="component" value="Unassembled WGS sequence"/>
</dbReference>
<dbReference type="SMART" id="SM00364">
    <property type="entry name" value="LRR_BAC"/>
    <property type="match status" value="6"/>
</dbReference>
<dbReference type="Gene3D" id="3.30.310.200">
    <property type="match status" value="1"/>
</dbReference>
<organism evidence="14 15">
    <name type="scientific">Micromonospora aurantiaca</name>
    <name type="common">nom. illeg.</name>
    <dbReference type="NCBI Taxonomy" id="47850"/>
    <lineage>
        <taxon>Bacteria</taxon>
        <taxon>Bacillati</taxon>
        <taxon>Actinomycetota</taxon>
        <taxon>Actinomycetes</taxon>
        <taxon>Micromonosporales</taxon>
        <taxon>Micromonosporaceae</taxon>
        <taxon>Micromonospora</taxon>
    </lineage>
</organism>
<evidence type="ECO:0000256" key="6">
    <source>
        <dbReference type="ARBA" id="ARBA00022741"/>
    </source>
</evidence>
<keyword evidence="8" id="KW-0067">ATP-binding</keyword>
<dbReference type="InterPro" id="IPR027417">
    <property type="entry name" value="P-loop_NTPase"/>
</dbReference>
<dbReference type="InterPro" id="IPR032171">
    <property type="entry name" value="COR-A"/>
</dbReference>
<dbReference type="Pfam" id="PF13855">
    <property type="entry name" value="LRR_8"/>
    <property type="match status" value="1"/>
</dbReference>
<proteinExistence type="predicted"/>